<reference evidence="1" key="2">
    <citation type="journal article" date="2023" name="Int. J. Mol. Sci.">
        <title>De Novo Assembly and Annotation of 11 Diverse Shrub Willow (Salix) Genomes Reveals Novel Gene Organization in Sex-Linked Regions.</title>
        <authorList>
            <person name="Hyden B."/>
            <person name="Feng K."/>
            <person name="Yates T.B."/>
            <person name="Jawdy S."/>
            <person name="Cereghino C."/>
            <person name="Smart L.B."/>
            <person name="Muchero W."/>
        </authorList>
    </citation>
    <scope>NUCLEOTIDE SEQUENCE</scope>
    <source>
        <tissue evidence="1">Shoot tip</tissue>
    </source>
</reference>
<proteinExistence type="predicted"/>
<keyword evidence="2" id="KW-1185">Reference proteome</keyword>
<evidence type="ECO:0000313" key="1">
    <source>
        <dbReference type="EMBL" id="KAJ6770058.1"/>
    </source>
</evidence>
<dbReference type="EMBL" id="JAPFFK010000003">
    <property type="protein sequence ID" value="KAJ6770058.1"/>
    <property type="molecule type" value="Genomic_DNA"/>
</dbReference>
<reference evidence="1" key="1">
    <citation type="submission" date="2022-11" db="EMBL/GenBank/DDBJ databases">
        <authorList>
            <person name="Hyden B.L."/>
            <person name="Feng K."/>
            <person name="Yates T."/>
            <person name="Jawdy S."/>
            <person name="Smart L.B."/>
            <person name="Muchero W."/>
        </authorList>
    </citation>
    <scope>NUCLEOTIDE SEQUENCE</scope>
    <source>
        <tissue evidence="1">Shoot tip</tissue>
    </source>
</reference>
<gene>
    <name evidence="1" type="ORF">OIU79_020833</name>
</gene>
<dbReference type="Proteomes" id="UP001151532">
    <property type="component" value="Chromosome 11"/>
</dbReference>
<comment type="caution">
    <text evidence="1">The sequence shown here is derived from an EMBL/GenBank/DDBJ whole genome shotgun (WGS) entry which is preliminary data.</text>
</comment>
<protein>
    <submittedName>
        <fullName evidence="1">Uncharacterized protein</fullName>
    </submittedName>
</protein>
<dbReference type="AlphaFoldDB" id="A0A9Q0WNQ8"/>
<sequence length="48" mass="5918">MEFMWVLFLHEIQDYNNKKKKGFFFFFFVCVCVCLESDVFRSVCCLFE</sequence>
<evidence type="ECO:0000313" key="2">
    <source>
        <dbReference type="Proteomes" id="UP001151532"/>
    </source>
</evidence>
<name>A0A9Q0WNQ8_SALPP</name>
<accession>A0A9Q0WNQ8</accession>
<organism evidence="1 2">
    <name type="scientific">Salix purpurea</name>
    <name type="common">Purple osier willow</name>
    <dbReference type="NCBI Taxonomy" id="77065"/>
    <lineage>
        <taxon>Eukaryota</taxon>
        <taxon>Viridiplantae</taxon>
        <taxon>Streptophyta</taxon>
        <taxon>Embryophyta</taxon>
        <taxon>Tracheophyta</taxon>
        <taxon>Spermatophyta</taxon>
        <taxon>Magnoliopsida</taxon>
        <taxon>eudicotyledons</taxon>
        <taxon>Gunneridae</taxon>
        <taxon>Pentapetalae</taxon>
        <taxon>rosids</taxon>
        <taxon>fabids</taxon>
        <taxon>Malpighiales</taxon>
        <taxon>Salicaceae</taxon>
        <taxon>Saliceae</taxon>
        <taxon>Salix</taxon>
    </lineage>
</organism>
<feature type="non-terminal residue" evidence="1">
    <location>
        <position position="48"/>
    </location>
</feature>